<dbReference type="InterPro" id="IPR000182">
    <property type="entry name" value="GNAT_dom"/>
</dbReference>
<gene>
    <name evidence="2" type="ORF">GCM10007898_08390</name>
</gene>
<dbReference type="SUPFAM" id="SSF55729">
    <property type="entry name" value="Acyl-CoA N-acyltransferases (Nat)"/>
    <property type="match status" value="1"/>
</dbReference>
<dbReference type="EMBL" id="BSOA01000003">
    <property type="protein sequence ID" value="GLQ87273.1"/>
    <property type="molecule type" value="Genomic_DNA"/>
</dbReference>
<dbReference type="PROSITE" id="PS51186">
    <property type="entry name" value="GNAT"/>
    <property type="match status" value="1"/>
</dbReference>
<name>A0ABQ5X6S5_9GAMM</name>
<evidence type="ECO:0000259" key="1">
    <source>
        <dbReference type="PROSITE" id="PS51186"/>
    </source>
</evidence>
<accession>A0ABQ5X6S5</accession>
<reference evidence="3" key="1">
    <citation type="journal article" date="2019" name="Int. J. Syst. Evol. Microbiol.">
        <title>The Global Catalogue of Microorganisms (GCM) 10K type strain sequencing project: providing services to taxonomists for standard genome sequencing and annotation.</title>
        <authorList>
            <consortium name="The Broad Institute Genomics Platform"/>
            <consortium name="The Broad Institute Genome Sequencing Center for Infectious Disease"/>
            <person name="Wu L."/>
            <person name="Ma J."/>
        </authorList>
    </citation>
    <scope>NUCLEOTIDE SEQUENCE [LARGE SCALE GENOMIC DNA]</scope>
    <source>
        <strain evidence="3">NBRC 111981</strain>
    </source>
</reference>
<dbReference type="Proteomes" id="UP001156627">
    <property type="component" value="Unassembled WGS sequence"/>
</dbReference>
<evidence type="ECO:0000313" key="2">
    <source>
        <dbReference type="EMBL" id="GLQ87273.1"/>
    </source>
</evidence>
<evidence type="ECO:0000313" key="3">
    <source>
        <dbReference type="Proteomes" id="UP001156627"/>
    </source>
</evidence>
<dbReference type="InterPro" id="IPR016181">
    <property type="entry name" value="Acyl_CoA_acyltransferase"/>
</dbReference>
<dbReference type="Gene3D" id="3.40.630.30">
    <property type="match status" value="1"/>
</dbReference>
<protein>
    <submittedName>
        <fullName evidence="2">Acetyltransferase</fullName>
    </submittedName>
</protein>
<organism evidence="2 3">
    <name type="scientific">Dyella flagellata</name>
    <dbReference type="NCBI Taxonomy" id="1867833"/>
    <lineage>
        <taxon>Bacteria</taxon>
        <taxon>Pseudomonadati</taxon>
        <taxon>Pseudomonadota</taxon>
        <taxon>Gammaproteobacteria</taxon>
        <taxon>Lysobacterales</taxon>
        <taxon>Rhodanobacteraceae</taxon>
        <taxon>Dyella</taxon>
    </lineage>
</organism>
<dbReference type="PANTHER" id="PTHR43441">
    <property type="entry name" value="RIBOSOMAL-PROTEIN-SERINE ACETYLTRANSFERASE"/>
    <property type="match status" value="1"/>
</dbReference>
<dbReference type="InterPro" id="IPR051908">
    <property type="entry name" value="Ribosomal_N-acetyltransferase"/>
</dbReference>
<dbReference type="PANTHER" id="PTHR43441:SF2">
    <property type="entry name" value="FAMILY ACETYLTRANSFERASE, PUTATIVE (AFU_ORTHOLOGUE AFUA_7G00850)-RELATED"/>
    <property type="match status" value="1"/>
</dbReference>
<feature type="domain" description="N-acetyltransferase" evidence="1">
    <location>
        <begin position="29"/>
        <end position="190"/>
    </location>
</feature>
<sequence length="249" mass="27756">MINAFGQPIGTPVSDWTARAEPPHTPLSGHFCRLEPVDVDRHMEGLYGAYSSAADGRDWTYMSAGPFADAASFRSHLAKAAASRDPLHYAIIDLATNEPVGMLALMRIDRGNGVIEIGHVAYSPLLRRTSAATEAMFLLLRHVFDDLGYRRCEWKCDHLNAPSRAAALRYGFQYEGIFRQAVVYKGRTRDTAWFAMIDLDWPTIRAGFERWLAPENFDADGVQRLSLANWIAAQRAPTEQRSGDPAQGE</sequence>
<dbReference type="Pfam" id="PF13302">
    <property type="entry name" value="Acetyltransf_3"/>
    <property type="match status" value="1"/>
</dbReference>
<keyword evidence="3" id="KW-1185">Reference proteome</keyword>
<proteinExistence type="predicted"/>
<comment type="caution">
    <text evidence="2">The sequence shown here is derived from an EMBL/GenBank/DDBJ whole genome shotgun (WGS) entry which is preliminary data.</text>
</comment>